<dbReference type="Proteomes" id="UP001362999">
    <property type="component" value="Unassembled WGS sequence"/>
</dbReference>
<dbReference type="InterPro" id="IPR011990">
    <property type="entry name" value="TPR-like_helical_dom_sf"/>
</dbReference>
<dbReference type="AlphaFoldDB" id="A0AAW0CAD9"/>
<organism evidence="1 2">
    <name type="scientific">Favolaschia claudopus</name>
    <dbReference type="NCBI Taxonomy" id="2862362"/>
    <lineage>
        <taxon>Eukaryota</taxon>
        <taxon>Fungi</taxon>
        <taxon>Dikarya</taxon>
        <taxon>Basidiomycota</taxon>
        <taxon>Agaricomycotina</taxon>
        <taxon>Agaricomycetes</taxon>
        <taxon>Agaricomycetidae</taxon>
        <taxon>Agaricales</taxon>
        <taxon>Marasmiineae</taxon>
        <taxon>Mycenaceae</taxon>
        <taxon>Favolaschia</taxon>
    </lineage>
</organism>
<comment type="caution">
    <text evidence="1">The sequence shown here is derived from an EMBL/GenBank/DDBJ whole genome shotgun (WGS) entry which is preliminary data.</text>
</comment>
<dbReference type="Gene3D" id="1.25.40.10">
    <property type="entry name" value="Tetratricopeptide repeat domain"/>
    <property type="match status" value="1"/>
</dbReference>
<name>A0AAW0CAD9_9AGAR</name>
<reference evidence="1 2" key="1">
    <citation type="journal article" date="2024" name="J Genomics">
        <title>Draft genome sequencing and assembly of Favolaschia claudopus CIRM-BRFM 2984 isolated from oak limbs.</title>
        <authorList>
            <person name="Navarro D."/>
            <person name="Drula E."/>
            <person name="Chaduli D."/>
            <person name="Cazenave R."/>
            <person name="Ahrendt S."/>
            <person name="Wang J."/>
            <person name="Lipzen A."/>
            <person name="Daum C."/>
            <person name="Barry K."/>
            <person name="Grigoriev I.V."/>
            <person name="Favel A."/>
            <person name="Rosso M.N."/>
            <person name="Martin F."/>
        </authorList>
    </citation>
    <scope>NUCLEOTIDE SEQUENCE [LARGE SCALE GENOMIC DNA]</scope>
    <source>
        <strain evidence="1 2">CIRM-BRFM 2984</strain>
    </source>
</reference>
<sequence>MGSGHETLSIDETICMSMERHVVKTNPDALTLLAVLALLPAGTTGGNLRRWVPGLHSSSAAVQSLRLAALIEQEDGPFGTARIFLRPTIQTHISQQNCISADVRKLVHNAGYRFVLDHKSVPDDRQFQDDLTALAGEETNIQGLLLDVDVNDLGPNAFDALIAFALYQSWTKPSSTLASHASRIAQAAHDNPGVVDPYAAARRVAEAHRCLERNLFALSLYAKAYKHFEEASCIYKNIPGGMDPIISGECSMETVHLWRFMKGEGNDELETRVYDAEANLSHDGNERFYVACGLLGPGAFLCWRERREEALEKLSSARAIFKELDCPASTAQALYYMSRTYARLDEPQEALLLAQDALAKAEECGEIGLICRTSRMTALCLLGSEAYDDALGSHDLSVPHRRWVSTSAWLKVWNCWHTLALRDWTFRVLELLTRGQ</sequence>
<evidence type="ECO:0000313" key="2">
    <source>
        <dbReference type="Proteomes" id="UP001362999"/>
    </source>
</evidence>
<protein>
    <submittedName>
        <fullName evidence="1">Uncharacterized protein</fullName>
    </submittedName>
</protein>
<keyword evidence="2" id="KW-1185">Reference proteome</keyword>
<accession>A0AAW0CAD9</accession>
<dbReference type="SUPFAM" id="SSF48452">
    <property type="entry name" value="TPR-like"/>
    <property type="match status" value="1"/>
</dbReference>
<evidence type="ECO:0000313" key="1">
    <source>
        <dbReference type="EMBL" id="KAK7035680.1"/>
    </source>
</evidence>
<proteinExistence type="predicted"/>
<dbReference type="EMBL" id="JAWWNJ010000019">
    <property type="protein sequence ID" value="KAK7035680.1"/>
    <property type="molecule type" value="Genomic_DNA"/>
</dbReference>
<gene>
    <name evidence="1" type="ORF">R3P38DRAFT_603318</name>
</gene>
<dbReference type="Pfam" id="PF13424">
    <property type="entry name" value="TPR_12"/>
    <property type="match status" value="1"/>
</dbReference>